<dbReference type="EMBL" id="FMAU01000001">
    <property type="protein sequence ID" value="SCB72014.1"/>
    <property type="molecule type" value="Genomic_DNA"/>
</dbReference>
<dbReference type="Proteomes" id="UP000181997">
    <property type="component" value="Unassembled WGS sequence"/>
</dbReference>
<accession>A0A1C3YPJ1</accession>
<reference evidence="3" key="1">
    <citation type="submission" date="2016-08" db="EMBL/GenBank/DDBJ databases">
        <authorList>
            <person name="Varghese N."/>
            <person name="Submissions Spin"/>
        </authorList>
    </citation>
    <scope>NUCLEOTIDE SEQUENCE [LARGE SCALE GENOMIC DNA]</scope>
    <source>
        <strain evidence="3">SGD-1123</strain>
    </source>
</reference>
<proteinExistence type="predicted"/>
<dbReference type="AlphaFoldDB" id="A0A1C3YPJ1"/>
<keyword evidence="3" id="KW-1185">Reference proteome</keyword>
<evidence type="ECO:0000313" key="2">
    <source>
        <dbReference type="EMBL" id="SCB72014.1"/>
    </source>
</evidence>
<dbReference type="RefSeq" id="WP_071620246.1">
    <property type="nucleotide sequence ID" value="NZ_FMAU01000001.1"/>
</dbReference>
<organism evidence="2 3">
    <name type="scientific">[Bacillus] enclensis</name>
    <dbReference type="NCBI Taxonomy" id="1402860"/>
    <lineage>
        <taxon>Bacteria</taxon>
        <taxon>Bacillati</taxon>
        <taxon>Bacillota</taxon>
        <taxon>Bacilli</taxon>
        <taxon>Bacillales</taxon>
        <taxon>Bacillaceae</taxon>
        <taxon>Rossellomorea</taxon>
    </lineage>
</organism>
<evidence type="ECO:0000313" key="3">
    <source>
        <dbReference type="Proteomes" id="UP000181997"/>
    </source>
</evidence>
<protein>
    <submittedName>
        <fullName evidence="2">YpzG-like protein</fullName>
    </submittedName>
</protein>
<dbReference type="InterPro" id="IPR025413">
    <property type="entry name" value="YpzG-like"/>
</dbReference>
<name>A0A1C3YPJ1_9BACI</name>
<feature type="region of interest" description="Disordered" evidence="1">
    <location>
        <begin position="1"/>
        <end position="39"/>
    </location>
</feature>
<feature type="compositionally biased region" description="Polar residues" evidence="1">
    <location>
        <begin position="29"/>
        <end position="39"/>
    </location>
</feature>
<feature type="compositionally biased region" description="Polar residues" evidence="1">
    <location>
        <begin position="1"/>
        <end position="17"/>
    </location>
</feature>
<sequence length="52" mass="6046">MGNMKNNFNRNKYSSPFNKAFYNPKHAHSQANGQTTQTQNMIILEAETRKRS</sequence>
<dbReference type="Pfam" id="PF14139">
    <property type="entry name" value="YpzG"/>
    <property type="match status" value="1"/>
</dbReference>
<gene>
    <name evidence="2" type="ORF">GA0061094_0027</name>
</gene>
<dbReference type="OrthoDB" id="2691863at2"/>
<evidence type="ECO:0000256" key="1">
    <source>
        <dbReference type="SAM" id="MobiDB-lite"/>
    </source>
</evidence>